<evidence type="ECO:0000313" key="3">
    <source>
        <dbReference type="Proteomes" id="UP000254764"/>
    </source>
</evidence>
<dbReference type="InterPro" id="IPR018666">
    <property type="entry name" value="DUF2125"/>
</dbReference>
<dbReference type="Proteomes" id="UP000254764">
    <property type="component" value="Unassembled WGS sequence"/>
</dbReference>
<evidence type="ECO:0000256" key="1">
    <source>
        <dbReference type="SAM" id="Phobius"/>
    </source>
</evidence>
<dbReference type="AlphaFoldDB" id="A0A376AIS5"/>
<dbReference type="STRING" id="1336235.GCA_000518785_02843"/>
<evidence type="ECO:0000313" key="2">
    <source>
        <dbReference type="EMBL" id="SSC67736.1"/>
    </source>
</evidence>
<feature type="transmembrane region" description="Helical" evidence="1">
    <location>
        <begin position="16"/>
        <end position="35"/>
    </location>
</feature>
<dbReference type="EMBL" id="UEYP01000005">
    <property type="protein sequence ID" value="SSC67736.1"/>
    <property type="molecule type" value="Genomic_DNA"/>
</dbReference>
<dbReference type="OrthoDB" id="7169664at2"/>
<organism evidence="2 3">
    <name type="scientific">Ciceribacter selenitireducens ATCC BAA-1503</name>
    <dbReference type="NCBI Taxonomy" id="1336235"/>
    <lineage>
        <taxon>Bacteria</taxon>
        <taxon>Pseudomonadati</taxon>
        <taxon>Pseudomonadota</taxon>
        <taxon>Alphaproteobacteria</taxon>
        <taxon>Hyphomicrobiales</taxon>
        <taxon>Rhizobiaceae</taxon>
        <taxon>Ciceribacter</taxon>
    </lineage>
</organism>
<keyword evidence="1" id="KW-0812">Transmembrane</keyword>
<keyword evidence="1" id="KW-0472">Membrane</keyword>
<evidence type="ECO:0008006" key="4">
    <source>
        <dbReference type="Google" id="ProtNLM"/>
    </source>
</evidence>
<gene>
    <name evidence="2" type="ORF">RHIZ70_3444</name>
</gene>
<reference evidence="3" key="1">
    <citation type="submission" date="2018-07" db="EMBL/GenBank/DDBJ databases">
        <authorList>
            <person name="Peiro R."/>
            <person name="Begona"/>
            <person name="Cbmso G."/>
            <person name="Lopez M."/>
            <person name="Gonzalez S."/>
        </authorList>
    </citation>
    <scope>NUCLEOTIDE SEQUENCE [LARGE SCALE GENOMIC DNA]</scope>
</reference>
<sequence>MATSRKENRSTASRKISLFAIAIIVAMLVYSGLWWSAAGALEKKLAEILGGDNPAAIQADCTDMTVGGFPFRLGVTCTKLAVDDHFHGLSGTFGAFRSAAQVYAPGRVLWELEGPGQLRSSLGFSLTLQWAQMRSSLSAGLSGLDRSSIETEDLQGLLTARNDGETVEAKTPHAEAHVRRSGEDLDLAALVKEAVLSLHDQPPVLPPLSASVDMTLVGKAKYLDLQGDRGEGLYGSKGEIRRFVADMGEGRVLTLSGPVSIGTDGMVSGEFHVEVEGIKAWQETLRQAFPDERETIDNAGNVLGALFSGKDKGSADLTVTDGVVSLGIFPIAVLPPL</sequence>
<dbReference type="Pfam" id="PF09898">
    <property type="entry name" value="DUF2125"/>
    <property type="match status" value="1"/>
</dbReference>
<keyword evidence="3" id="KW-1185">Reference proteome</keyword>
<proteinExistence type="predicted"/>
<protein>
    <recommendedName>
        <fullName evidence="4">DUF2125 domain-containing protein</fullName>
    </recommendedName>
</protein>
<keyword evidence="1" id="KW-1133">Transmembrane helix</keyword>
<name>A0A376AIS5_9HYPH</name>
<accession>A0A376AIS5</accession>
<dbReference type="RefSeq" id="WP_147293988.1">
    <property type="nucleotide sequence ID" value="NZ_UEYP01000005.1"/>
</dbReference>